<organism evidence="3">
    <name type="scientific">Caenorhabditis brenneri</name>
    <name type="common">Nematode worm</name>
    <dbReference type="NCBI Taxonomy" id="135651"/>
    <lineage>
        <taxon>Eukaryota</taxon>
        <taxon>Metazoa</taxon>
        <taxon>Ecdysozoa</taxon>
        <taxon>Nematoda</taxon>
        <taxon>Chromadorea</taxon>
        <taxon>Rhabditida</taxon>
        <taxon>Rhabditina</taxon>
        <taxon>Rhabditomorpha</taxon>
        <taxon>Rhabditoidea</taxon>
        <taxon>Rhabditidae</taxon>
        <taxon>Peloderinae</taxon>
        <taxon>Caenorhabditis</taxon>
    </lineage>
</organism>
<evidence type="ECO:0000313" key="2">
    <source>
        <dbReference type="EMBL" id="EGT35238.1"/>
    </source>
</evidence>
<reference evidence="3" key="1">
    <citation type="submission" date="2011-07" db="EMBL/GenBank/DDBJ databases">
        <authorList>
            <consortium name="Caenorhabditis brenneri Sequencing and Analysis Consortium"/>
            <person name="Wilson R.K."/>
        </authorList>
    </citation>
    <scope>NUCLEOTIDE SEQUENCE [LARGE SCALE GENOMIC DNA]</scope>
    <source>
        <strain evidence="3">PB2801</strain>
    </source>
</reference>
<dbReference type="HOGENOM" id="CLU_750565_0_0_1"/>
<feature type="region of interest" description="Disordered" evidence="1">
    <location>
        <begin position="347"/>
        <end position="369"/>
    </location>
</feature>
<proteinExistence type="predicted"/>
<dbReference type="PANTHER" id="PTHR34005:SF7">
    <property type="entry name" value="PROTEIN CBG26726"/>
    <property type="match status" value="1"/>
</dbReference>
<evidence type="ECO:0000256" key="1">
    <source>
        <dbReference type="SAM" id="MobiDB-lite"/>
    </source>
</evidence>
<gene>
    <name evidence="2" type="ORF">CAEBREN_10088</name>
</gene>
<dbReference type="STRING" id="135651.G0NPG0"/>
<name>G0NPG0_CAEBE</name>
<feature type="compositionally biased region" description="Polar residues" evidence="1">
    <location>
        <begin position="360"/>
        <end position="369"/>
    </location>
</feature>
<dbReference type="InParanoid" id="G0NPG0"/>
<keyword evidence="3" id="KW-1185">Reference proteome</keyword>
<dbReference type="PANTHER" id="PTHR34005">
    <property type="entry name" value="PROTEIN CBG15054-RELATED"/>
    <property type="match status" value="1"/>
</dbReference>
<dbReference type="Proteomes" id="UP000008068">
    <property type="component" value="Unassembled WGS sequence"/>
</dbReference>
<dbReference type="EMBL" id="GL379920">
    <property type="protein sequence ID" value="EGT35238.1"/>
    <property type="molecule type" value="Genomic_DNA"/>
</dbReference>
<accession>G0NPG0</accession>
<dbReference type="OrthoDB" id="5900038at2759"/>
<dbReference type="AlphaFoldDB" id="G0NPG0"/>
<protein>
    <submittedName>
        <fullName evidence="2">Uncharacterized protein</fullName>
    </submittedName>
</protein>
<dbReference type="eggNOG" id="KOG4297">
    <property type="taxonomic scope" value="Eukaryota"/>
</dbReference>
<sequence>MLSAIQRPFKKRMMLRAMSKGYPETFEPYVPQLFTQAKSADSIESKTTMLKIFYAGESLDLVNKRSLDMIREKMLDVFTEIDEIRKVVREMTFPANVVAVSFSMHGFKIGGSCTDFVPFSKGHKDAVLTYQQISANAQATYYHDGGNAFLAGICMYPVPHGWPKFFDLEWELIYLTWLRGEPFPLGERKAGINFIENKAYGRFCETAGRRVIVDFNNWTRHREFNFKTLDYKYVECPECAWDFREYKRSSRRAKQEQNLRPIRRHVAGTVWARSSAEARELEGSSEDELDVPTEDLEDPSKEVAIPVFPSEDPEDLPGELVIDMLFKSFQVSSGVVEMKSFGKCLKEKKKAGATGGEEPCSSNYKVTSM</sequence>
<feature type="region of interest" description="Disordered" evidence="1">
    <location>
        <begin position="277"/>
        <end position="301"/>
    </location>
</feature>
<feature type="compositionally biased region" description="Acidic residues" evidence="1">
    <location>
        <begin position="283"/>
        <end position="297"/>
    </location>
</feature>
<evidence type="ECO:0000313" key="3">
    <source>
        <dbReference type="Proteomes" id="UP000008068"/>
    </source>
</evidence>